<name>A0A2J7RJM5_9NEOP</name>
<dbReference type="InterPro" id="IPR009003">
    <property type="entry name" value="Peptidase_S1_PA"/>
</dbReference>
<proteinExistence type="inferred from homology"/>
<dbReference type="EMBL" id="NEVH01002991">
    <property type="protein sequence ID" value="PNF41033.1"/>
    <property type="molecule type" value="Genomic_DNA"/>
</dbReference>
<comment type="caution">
    <text evidence="7">The sequence shown here is derived from an EMBL/GenBank/DDBJ whole genome shotgun (WGS) entry which is preliminary data.</text>
</comment>
<dbReference type="STRING" id="105785.A0A2J7RJM5"/>
<dbReference type="InterPro" id="IPR050430">
    <property type="entry name" value="Peptidase_S1"/>
</dbReference>
<feature type="domain" description="Peptidase S1" evidence="6">
    <location>
        <begin position="1"/>
        <end position="211"/>
    </location>
</feature>
<dbReference type="InterPro" id="IPR001314">
    <property type="entry name" value="Peptidase_S1A"/>
</dbReference>
<dbReference type="PROSITE" id="PS50240">
    <property type="entry name" value="TRYPSIN_DOM"/>
    <property type="match status" value="1"/>
</dbReference>
<keyword evidence="8" id="KW-1185">Reference proteome</keyword>
<accession>A0A2J7RJM5</accession>
<evidence type="ECO:0000256" key="1">
    <source>
        <dbReference type="ARBA" id="ARBA00007664"/>
    </source>
</evidence>
<sequence>MDGKQWTKGLCTDIVEGIRKHYCVTLLLVHRLSPSRVQFRAGSSIRGKGGSVHLATQLIAHPLYDYYTIDFDVAVVRVSVPFAFGVAVQPISLIISEPAAGEYGVVTGWGTLSSGTSELSTLLQAVNVTIASREECNAAYSVFGGITEHMICAGSSGGGKGACQGDSGGPLAVRGELAGIVSWGGGCAQDSYPGVYTSVASLRDFITEQAGVK</sequence>
<dbReference type="SMART" id="SM00020">
    <property type="entry name" value="Tryp_SPc"/>
    <property type="match status" value="1"/>
</dbReference>
<gene>
    <name evidence="7" type="ORF">B7P43_G08499</name>
</gene>
<dbReference type="Pfam" id="PF00089">
    <property type="entry name" value="Trypsin"/>
    <property type="match status" value="1"/>
</dbReference>
<keyword evidence="2" id="KW-0645">Protease</keyword>
<evidence type="ECO:0000256" key="3">
    <source>
        <dbReference type="ARBA" id="ARBA00022801"/>
    </source>
</evidence>
<dbReference type="InParanoid" id="A0A2J7RJM5"/>
<dbReference type="InterPro" id="IPR043504">
    <property type="entry name" value="Peptidase_S1_PA_chymotrypsin"/>
</dbReference>
<organism evidence="7 8">
    <name type="scientific">Cryptotermes secundus</name>
    <dbReference type="NCBI Taxonomy" id="105785"/>
    <lineage>
        <taxon>Eukaryota</taxon>
        <taxon>Metazoa</taxon>
        <taxon>Ecdysozoa</taxon>
        <taxon>Arthropoda</taxon>
        <taxon>Hexapoda</taxon>
        <taxon>Insecta</taxon>
        <taxon>Pterygota</taxon>
        <taxon>Neoptera</taxon>
        <taxon>Polyneoptera</taxon>
        <taxon>Dictyoptera</taxon>
        <taxon>Blattodea</taxon>
        <taxon>Blattoidea</taxon>
        <taxon>Termitoidae</taxon>
        <taxon>Kalotermitidae</taxon>
        <taxon>Cryptotermitinae</taxon>
        <taxon>Cryptotermes</taxon>
    </lineage>
</organism>
<dbReference type="OrthoDB" id="10059102at2759"/>
<evidence type="ECO:0000256" key="5">
    <source>
        <dbReference type="ARBA" id="ARBA00023157"/>
    </source>
</evidence>
<dbReference type="PANTHER" id="PTHR24276:SF91">
    <property type="entry name" value="AT26814P-RELATED"/>
    <property type="match status" value="1"/>
</dbReference>
<dbReference type="Proteomes" id="UP000235965">
    <property type="component" value="Unassembled WGS sequence"/>
</dbReference>
<dbReference type="InterPro" id="IPR001254">
    <property type="entry name" value="Trypsin_dom"/>
</dbReference>
<evidence type="ECO:0000313" key="7">
    <source>
        <dbReference type="EMBL" id="PNF41033.1"/>
    </source>
</evidence>
<dbReference type="PRINTS" id="PR00722">
    <property type="entry name" value="CHYMOTRYPSIN"/>
</dbReference>
<evidence type="ECO:0000256" key="2">
    <source>
        <dbReference type="ARBA" id="ARBA00022670"/>
    </source>
</evidence>
<keyword evidence="4" id="KW-0720">Serine protease</keyword>
<comment type="similarity">
    <text evidence="1">Belongs to the peptidase S1 family.</text>
</comment>
<dbReference type="FunFam" id="2.40.10.10:FF:000010">
    <property type="entry name" value="Kallikrein related peptidase 11"/>
    <property type="match status" value="1"/>
</dbReference>
<dbReference type="Gene3D" id="2.40.10.10">
    <property type="entry name" value="Trypsin-like serine proteases"/>
    <property type="match status" value="2"/>
</dbReference>
<dbReference type="SUPFAM" id="SSF50494">
    <property type="entry name" value="Trypsin-like serine proteases"/>
    <property type="match status" value="1"/>
</dbReference>
<reference evidence="7 8" key="1">
    <citation type="submission" date="2017-12" db="EMBL/GenBank/DDBJ databases">
        <title>Hemimetabolous genomes reveal molecular basis of termite eusociality.</title>
        <authorList>
            <person name="Harrison M.C."/>
            <person name="Jongepier E."/>
            <person name="Robertson H.M."/>
            <person name="Arning N."/>
            <person name="Bitard-Feildel T."/>
            <person name="Chao H."/>
            <person name="Childers C.P."/>
            <person name="Dinh H."/>
            <person name="Doddapaneni H."/>
            <person name="Dugan S."/>
            <person name="Gowin J."/>
            <person name="Greiner C."/>
            <person name="Han Y."/>
            <person name="Hu H."/>
            <person name="Hughes D.S.T."/>
            <person name="Huylmans A.-K."/>
            <person name="Kemena C."/>
            <person name="Kremer L.P.M."/>
            <person name="Lee S.L."/>
            <person name="Lopez-Ezquerra A."/>
            <person name="Mallet L."/>
            <person name="Monroy-Kuhn J.M."/>
            <person name="Moser A."/>
            <person name="Murali S.C."/>
            <person name="Muzny D.M."/>
            <person name="Otani S."/>
            <person name="Piulachs M.-D."/>
            <person name="Poelchau M."/>
            <person name="Qu J."/>
            <person name="Schaub F."/>
            <person name="Wada-Katsumata A."/>
            <person name="Worley K.C."/>
            <person name="Xie Q."/>
            <person name="Ylla G."/>
            <person name="Poulsen M."/>
            <person name="Gibbs R.A."/>
            <person name="Schal C."/>
            <person name="Richards S."/>
            <person name="Belles X."/>
            <person name="Korb J."/>
            <person name="Bornberg-Bauer E."/>
        </authorList>
    </citation>
    <scope>NUCLEOTIDE SEQUENCE [LARGE SCALE GENOMIC DNA]</scope>
    <source>
        <tissue evidence="7">Whole body</tissue>
    </source>
</reference>
<dbReference type="InterPro" id="IPR033116">
    <property type="entry name" value="TRYPSIN_SER"/>
</dbReference>
<keyword evidence="5" id="KW-1015">Disulfide bond</keyword>
<dbReference type="AlphaFoldDB" id="A0A2J7RJM5"/>
<dbReference type="CDD" id="cd00190">
    <property type="entry name" value="Tryp_SPc"/>
    <property type="match status" value="1"/>
</dbReference>
<dbReference type="PANTHER" id="PTHR24276">
    <property type="entry name" value="POLYSERASE-RELATED"/>
    <property type="match status" value="1"/>
</dbReference>
<evidence type="ECO:0000256" key="4">
    <source>
        <dbReference type="ARBA" id="ARBA00022825"/>
    </source>
</evidence>
<protein>
    <recommendedName>
        <fullName evidence="6">Peptidase S1 domain-containing protein</fullName>
    </recommendedName>
</protein>
<evidence type="ECO:0000313" key="8">
    <source>
        <dbReference type="Proteomes" id="UP000235965"/>
    </source>
</evidence>
<dbReference type="GO" id="GO:0004252">
    <property type="term" value="F:serine-type endopeptidase activity"/>
    <property type="evidence" value="ECO:0007669"/>
    <property type="project" value="InterPro"/>
</dbReference>
<keyword evidence="3" id="KW-0378">Hydrolase</keyword>
<evidence type="ECO:0000259" key="6">
    <source>
        <dbReference type="PROSITE" id="PS50240"/>
    </source>
</evidence>
<dbReference type="GO" id="GO:0006508">
    <property type="term" value="P:proteolysis"/>
    <property type="evidence" value="ECO:0007669"/>
    <property type="project" value="UniProtKB-KW"/>
</dbReference>
<dbReference type="PROSITE" id="PS00135">
    <property type="entry name" value="TRYPSIN_SER"/>
    <property type="match status" value="1"/>
</dbReference>